<accession>A0A061RP52</accession>
<sequence length="108" mass="11592">ARTTGWFWDPNSTPNWMLATGAVFATTISVMFAAFWPTSTTAEPPVQGLAFGGFPWWIAIALGYSLVCWLIQDAVKVAMYELLGTNSSPTAAKVAKKSSSKVADVKST</sequence>
<dbReference type="AlphaFoldDB" id="A0A061RP52"/>
<evidence type="ECO:0000313" key="2">
    <source>
        <dbReference type="EMBL" id="JAC73743.1"/>
    </source>
</evidence>
<feature type="non-terminal residue" evidence="2">
    <location>
        <position position="1"/>
    </location>
</feature>
<protein>
    <submittedName>
        <fullName evidence="2">Uncharacterized protein</fullName>
    </submittedName>
</protein>
<dbReference type="Gene3D" id="1.20.1110.10">
    <property type="entry name" value="Calcium-transporting ATPase, transmembrane domain"/>
    <property type="match status" value="1"/>
</dbReference>
<keyword evidence="1" id="KW-1133">Transmembrane helix</keyword>
<keyword evidence="1" id="KW-0472">Membrane</keyword>
<feature type="transmembrane region" description="Helical" evidence="1">
    <location>
        <begin position="48"/>
        <end position="72"/>
    </location>
</feature>
<evidence type="ECO:0000256" key="1">
    <source>
        <dbReference type="SAM" id="Phobius"/>
    </source>
</evidence>
<dbReference type="EMBL" id="GBEZ01012117">
    <property type="protein sequence ID" value="JAC73743.1"/>
    <property type="molecule type" value="Transcribed_RNA"/>
</dbReference>
<proteinExistence type="predicted"/>
<organism evidence="2">
    <name type="scientific">Tetraselmis sp. GSL018</name>
    <dbReference type="NCBI Taxonomy" id="582737"/>
    <lineage>
        <taxon>Eukaryota</taxon>
        <taxon>Viridiplantae</taxon>
        <taxon>Chlorophyta</taxon>
        <taxon>core chlorophytes</taxon>
        <taxon>Chlorodendrophyceae</taxon>
        <taxon>Chlorodendrales</taxon>
        <taxon>Chlorodendraceae</taxon>
        <taxon>Tetraselmis</taxon>
    </lineage>
</organism>
<feature type="transmembrane region" description="Helical" evidence="1">
    <location>
        <begin position="16"/>
        <end position="36"/>
    </location>
</feature>
<gene>
    <name evidence="2" type="ORF">TSPGSL018_28011</name>
</gene>
<keyword evidence="1" id="KW-0812">Transmembrane</keyword>
<name>A0A061RP52_9CHLO</name>
<reference evidence="2" key="1">
    <citation type="submission" date="2014-05" db="EMBL/GenBank/DDBJ databases">
        <title>The transcriptome of the halophilic microalga Tetraselmis sp. GSL018 isolated from the Great Salt Lake, Utah.</title>
        <authorList>
            <person name="Jinkerson R.E."/>
            <person name="D'Adamo S."/>
            <person name="Posewitz M.C."/>
        </authorList>
    </citation>
    <scope>NUCLEOTIDE SEQUENCE</scope>
    <source>
        <strain evidence="2">GSL018</strain>
    </source>
</reference>